<feature type="compositionally biased region" description="Polar residues" evidence="6">
    <location>
        <begin position="69"/>
        <end position="83"/>
    </location>
</feature>
<protein>
    <recommendedName>
        <fullName evidence="7">Zn(2)-C6 fungal-type domain-containing protein</fullName>
    </recommendedName>
</protein>
<feature type="compositionally biased region" description="Polar residues" evidence="6">
    <location>
        <begin position="99"/>
        <end position="116"/>
    </location>
</feature>
<name>A0A9P4NGI5_9PEZI</name>
<dbReference type="SMART" id="SM00066">
    <property type="entry name" value="GAL4"/>
    <property type="match status" value="1"/>
</dbReference>
<evidence type="ECO:0000259" key="7">
    <source>
        <dbReference type="PROSITE" id="PS50048"/>
    </source>
</evidence>
<evidence type="ECO:0000313" key="9">
    <source>
        <dbReference type="Proteomes" id="UP000800235"/>
    </source>
</evidence>
<dbReference type="CDD" id="cd00067">
    <property type="entry name" value="GAL4"/>
    <property type="match status" value="1"/>
</dbReference>
<evidence type="ECO:0000256" key="1">
    <source>
        <dbReference type="ARBA" id="ARBA00022723"/>
    </source>
</evidence>
<dbReference type="AlphaFoldDB" id="A0A9P4NGI5"/>
<dbReference type="OrthoDB" id="5069333at2759"/>
<dbReference type="PROSITE" id="PS50048">
    <property type="entry name" value="ZN2_CY6_FUNGAL_2"/>
    <property type="match status" value="1"/>
</dbReference>
<dbReference type="Pfam" id="PF00172">
    <property type="entry name" value="Zn_clus"/>
    <property type="match status" value="1"/>
</dbReference>
<dbReference type="GO" id="GO:0003677">
    <property type="term" value="F:DNA binding"/>
    <property type="evidence" value="ECO:0007669"/>
    <property type="project" value="UniProtKB-KW"/>
</dbReference>
<reference evidence="8" key="1">
    <citation type="journal article" date="2020" name="Stud. Mycol.">
        <title>101 Dothideomycetes genomes: a test case for predicting lifestyles and emergence of pathogens.</title>
        <authorList>
            <person name="Haridas S."/>
            <person name="Albert R."/>
            <person name="Binder M."/>
            <person name="Bloem J."/>
            <person name="Labutti K."/>
            <person name="Salamov A."/>
            <person name="Andreopoulos B."/>
            <person name="Baker S."/>
            <person name="Barry K."/>
            <person name="Bills G."/>
            <person name="Bluhm B."/>
            <person name="Cannon C."/>
            <person name="Castanera R."/>
            <person name="Culley D."/>
            <person name="Daum C."/>
            <person name="Ezra D."/>
            <person name="Gonzalez J."/>
            <person name="Henrissat B."/>
            <person name="Kuo A."/>
            <person name="Liang C."/>
            <person name="Lipzen A."/>
            <person name="Lutzoni F."/>
            <person name="Magnuson J."/>
            <person name="Mondo S."/>
            <person name="Nolan M."/>
            <person name="Ohm R."/>
            <person name="Pangilinan J."/>
            <person name="Park H.-J."/>
            <person name="Ramirez L."/>
            <person name="Alfaro M."/>
            <person name="Sun H."/>
            <person name="Tritt A."/>
            <person name="Yoshinaga Y."/>
            <person name="Zwiers L.-H."/>
            <person name="Turgeon B."/>
            <person name="Goodwin S."/>
            <person name="Spatafora J."/>
            <person name="Crous P."/>
            <person name="Grigoriev I."/>
        </authorList>
    </citation>
    <scope>NUCLEOTIDE SEQUENCE</scope>
    <source>
        <strain evidence="8">CBS 130266</strain>
    </source>
</reference>
<keyword evidence="1" id="KW-0479">Metal-binding</keyword>
<dbReference type="PROSITE" id="PS00463">
    <property type="entry name" value="ZN2_CY6_FUNGAL_1"/>
    <property type="match status" value="1"/>
</dbReference>
<dbReference type="InterPro" id="IPR050675">
    <property type="entry name" value="OAF3"/>
</dbReference>
<dbReference type="InterPro" id="IPR036864">
    <property type="entry name" value="Zn2-C6_fun-type_DNA-bd_sf"/>
</dbReference>
<dbReference type="Proteomes" id="UP000800235">
    <property type="component" value="Unassembled WGS sequence"/>
</dbReference>
<keyword evidence="2" id="KW-0805">Transcription regulation</keyword>
<keyword evidence="3" id="KW-0238">DNA-binding</keyword>
<evidence type="ECO:0000256" key="6">
    <source>
        <dbReference type="SAM" id="MobiDB-lite"/>
    </source>
</evidence>
<feature type="compositionally biased region" description="Basic and acidic residues" evidence="6">
    <location>
        <begin position="167"/>
        <end position="183"/>
    </location>
</feature>
<feature type="domain" description="Zn(2)-C6 fungal-type" evidence="7">
    <location>
        <begin position="26"/>
        <end position="56"/>
    </location>
</feature>
<evidence type="ECO:0000256" key="4">
    <source>
        <dbReference type="ARBA" id="ARBA00023163"/>
    </source>
</evidence>
<keyword evidence="4" id="KW-0804">Transcription</keyword>
<dbReference type="PANTHER" id="PTHR31069:SF31">
    <property type="entry name" value="MONODICTYPHENONE CLUSTER TRANSCRIPTION FACTOR-RELATED"/>
    <property type="match status" value="1"/>
</dbReference>
<feature type="region of interest" description="Disordered" evidence="6">
    <location>
        <begin position="167"/>
        <end position="193"/>
    </location>
</feature>
<dbReference type="GO" id="GO:0008270">
    <property type="term" value="F:zinc ion binding"/>
    <property type="evidence" value="ECO:0007669"/>
    <property type="project" value="InterPro"/>
</dbReference>
<feature type="region of interest" description="Disordered" evidence="6">
    <location>
        <begin position="1"/>
        <end position="23"/>
    </location>
</feature>
<evidence type="ECO:0000256" key="5">
    <source>
        <dbReference type="ARBA" id="ARBA00023242"/>
    </source>
</evidence>
<gene>
    <name evidence="8" type="ORF">EJ08DRAFT_30982</name>
</gene>
<dbReference type="Gene3D" id="4.10.240.10">
    <property type="entry name" value="Zn(2)-C6 fungal-type DNA-binding domain"/>
    <property type="match status" value="1"/>
</dbReference>
<accession>A0A9P4NGI5</accession>
<sequence length="321" mass="35098">MMASREHKSNPAYGQRKSTGQKLKDSCDMCSASKVKCDKVKPLCGRCTKLQYPCFYSPARRIGRPHCQRLSSDSPPAQNVESSTAATANTTPPLRQDSVESSVEQQLGHFSSPRTPSTYEEAITFLDGFDDFGNHGLTMSPSDMILDPVTPVQQASVDSIHLCNNHSQDHTVDSQRDMSDHPLPKSSQETCNPHVPTDSDCTLIATELLQQLNSISTTRQPCNSSSGTSLSGNFEDAMITIASVVFRTSVILTCTCSARSDVGLLCIAVSTVNSRKRKRETDSLRKTGGSVMRVLSELPRTAHLVFRISRAPKIRSMRAAQ</sequence>
<proteinExistence type="predicted"/>
<keyword evidence="9" id="KW-1185">Reference proteome</keyword>
<comment type="caution">
    <text evidence="8">The sequence shown here is derived from an EMBL/GenBank/DDBJ whole genome shotgun (WGS) entry which is preliminary data.</text>
</comment>
<evidence type="ECO:0000256" key="2">
    <source>
        <dbReference type="ARBA" id="ARBA00023015"/>
    </source>
</evidence>
<organism evidence="8 9">
    <name type="scientific">Tothia fuscella</name>
    <dbReference type="NCBI Taxonomy" id="1048955"/>
    <lineage>
        <taxon>Eukaryota</taxon>
        <taxon>Fungi</taxon>
        <taxon>Dikarya</taxon>
        <taxon>Ascomycota</taxon>
        <taxon>Pezizomycotina</taxon>
        <taxon>Dothideomycetes</taxon>
        <taxon>Pleosporomycetidae</taxon>
        <taxon>Venturiales</taxon>
        <taxon>Cylindrosympodiaceae</taxon>
        <taxon>Tothia</taxon>
    </lineage>
</organism>
<dbReference type="SUPFAM" id="SSF57701">
    <property type="entry name" value="Zn2/Cys6 DNA-binding domain"/>
    <property type="match status" value="1"/>
</dbReference>
<evidence type="ECO:0000256" key="3">
    <source>
        <dbReference type="ARBA" id="ARBA00023125"/>
    </source>
</evidence>
<dbReference type="PRINTS" id="PR00755">
    <property type="entry name" value="AFLATOXINBRP"/>
</dbReference>
<dbReference type="PANTHER" id="PTHR31069">
    <property type="entry name" value="OLEATE-ACTIVATED TRANSCRIPTION FACTOR 1-RELATED"/>
    <property type="match status" value="1"/>
</dbReference>
<keyword evidence="5" id="KW-0539">Nucleus</keyword>
<dbReference type="InterPro" id="IPR001138">
    <property type="entry name" value="Zn2Cys6_DnaBD"/>
</dbReference>
<dbReference type="EMBL" id="MU007112">
    <property type="protein sequence ID" value="KAF2420222.1"/>
    <property type="molecule type" value="Genomic_DNA"/>
</dbReference>
<feature type="region of interest" description="Disordered" evidence="6">
    <location>
        <begin position="66"/>
        <end position="116"/>
    </location>
</feature>
<dbReference type="GO" id="GO:0000981">
    <property type="term" value="F:DNA-binding transcription factor activity, RNA polymerase II-specific"/>
    <property type="evidence" value="ECO:0007669"/>
    <property type="project" value="InterPro"/>
</dbReference>
<evidence type="ECO:0000313" key="8">
    <source>
        <dbReference type="EMBL" id="KAF2420222.1"/>
    </source>
</evidence>